<dbReference type="RefSeq" id="WP_115659880.1">
    <property type="nucleotide sequence ID" value="NZ_UGHD01000002.1"/>
</dbReference>
<proteinExistence type="predicted"/>
<dbReference type="EMBL" id="UGHD01000002">
    <property type="protein sequence ID" value="STO57756.1"/>
    <property type="molecule type" value="Genomic_DNA"/>
</dbReference>
<organism evidence="1 2">
    <name type="scientific">Grimontia hollisae</name>
    <name type="common">Vibrio hollisae</name>
    <dbReference type="NCBI Taxonomy" id="673"/>
    <lineage>
        <taxon>Bacteria</taxon>
        <taxon>Pseudomonadati</taxon>
        <taxon>Pseudomonadota</taxon>
        <taxon>Gammaproteobacteria</taxon>
        <taxon>Vibrionales</taxon>
        <taxon>Vibrionaceae</taxon>
        <taxon>Grimontia</taxon>
    </lineage>
</organism>
<dbReference type="AlphaFoldDB" id="A0A377HNQ1"/>
<protein>
    <submittedName>
        <fullName evidence="1">Uncharacterized protein</fullName>
    </submittedName>
</protein>
<accession>A0A377HNQ1</accession>
<reference evidence="1 2" key="1">
    <citation type="submission" date="2018-06" db="EMBL/GenBank/DDBJ databases">
        <authorList>
            <consortium name="Pathogen Informatics"/>
            <person name="Doyle S."/>
        </authorList>
    </citation>
    <scope>NUCLEOTIDE SEQUENCE [LARGE SCALE GENOMIC DNA]</scope>
    <source>
        <strain evidence="1 2">NCTC11645</strain>
    </source>
</reference>
<evidence type="ECO:0000313" key="1">
    <source>
        <dbReference type="EMBL" id="STO57756.1"/>
    </source>
</evidence>
<name>A0A377HNQ1_GRIHO</name>
<dbReference type="Proteomes" id="UP000254512">
    <property type="component" value="Unassembled WGS sequence"/>
</dbReference>
<evidence type="ECO:0000313" key="2">
    <source>
        <dbReference type="Proteomes" id="UP000254512"/>
    </source>
</evidence>
<gene>
    <name evidence="1" type="ORF">NCTC11645_02149</name>
</gene>
<sequence>MFSVLRKNVASGFNEIVRMGEANSRSISDLTGKIINVKNELRDTIVNGVGFIDMKIRSEKCIYISEESKKNICGFFESSKREDLVGCLEKDILRANYKINVIGEQLFSHKAGSSSCEDIKKKEDTLEILQQLLSDKQYRLLSKLACQNLVTFIINNKAFEDTSSPQKFFFLPDLSSSEAAGRFISHSQKFAINVLEDKTVDVECSFDSRSADKDYIASVAESLQLNNITGLDVKISINIDEKAKIQINNFELSVYDLLRKQ</sequence>